<dbReference type="Gene3D" id="3.40.50.720">
    <property type="entry name" value="NAD(P)-binding Rossmann-like Domain"/>
    <property type="match status" value="1"/>
</dbReference>
<dbReference type="InterPro" id="IPR036291">
    <property type="entry name" value="NAD(P)-bd_dom_sf"/>
</dbReference>
<sequence length="272" mass="31203">MKKIIIGSGNLSSKLMDSIDEVVNLSSREILASRKELWYPFLNEKIVLVFNNFQASNQLGELSDLENYIERSILCTAIVLDIIKNLSIKIEKIIYTSTCALYGNNMKASEYSEIKVENLYTSSKRTNEFLIKQFCMENDVDYTIIRLFNMYGGEDYFSIISKIRKSIKYKTRGLKIINPDSIRDFIHIDDVVNIYEKIIKTRGLPILNVGTGIATSLGEILDMLGENNKQLIEVVENVDLKIVRSCSDNLLLNKIIGDYEFIKVKDFLEMEC</sequence>
<dbReference type="PANTHER" id="PTHR43245:SF13">
    <property type="entry name" value="UDP-D-APIOSE_UDP-D-XYLOSE SYNTHASE 2"/>
    <property type="match status" value="1"/>
</dbReference>
<gene>
    <name evidence="2" type="ORF">CDV26_09155</name>
</gene>
<evidence type="ECO:0000313" key="2">
    <source>
        <dbReference type="EMBL" id="ASG68534.1"/>
    </source>
</evidence>
<proteinExistence type="predicted"/>
<dbReference type="Gene3D" id="3.90.25.10">
    <property type="entry name" value="UDP-galactose 4-epimerase, domain 1"/>
    <property type="match status" value="1"/>
</dbReference>
<reference evidence="2 3" key="1">
    <citation type="submission" date="2017-06" db="EMBL/GenBank/DDBJ databases">
        <title>Complete genome of Francisella halioticida.</title>
        <authorList>
            <person name="Sjodin A."/>
        </authorList>
    </citation>
    <scope>NUCLEOTIDE SEQUENCE [LARGE SCALE GENOMIC DNA]</scope>
    <source>
        <strain evidence="2 3">DSM 23729</strain>
    </source>
</reference>
<dbReference type="EMBL" id="CP022132">
    <property type="protein sequence ID" value="ASG68534.1"/>
    <property type="molecule type" value="Genomic_DNA"/>
</dbReference>
<dbReference type="SUPFAM" id="SSF51735">
    <property type="entry name" value="NAD(P)-binding Rossmann-fold domains"/>
    <property type="match status" value="1"/>
</dbReference>
<dbReference type="Pfam" id="PF01370">
    <property type="entry name" value="Epimerase"/>
    <property type="match status" value="1"/>
</dbReference>
<feature type="domain" description="NAD-dependent epimerase/dehydratase" evidence="1">
    <location>
        <begin position="49"/>
        <end position="210"/>
    </location>
</feature>
<dbReference type="PANTHER" id="PTHR43245">
    <property type="entry name" value="BIFUNCTIONAL POLYMYXIN RESISTANCE PROTEIN ARNA"/>
    <property type="match status" value="1"/>
</dbReference>
<accession>A0ABN5AXX3</accession>
<protein>
    <submittedName>
        <fullName evidence="2">NAD-dependent epimerase</fullName>
    </submittedName>
</protein>
<organism evidence="2 3">
    <name type="scientific">Francisella halioticida</name>
    <dbReference type="NCBI Taxonomy" id="549298"/>
    <lineage>
        <taxon>Bacteria</taxon>
        <taxon>Pseudomonadati</taxon>
        <taxon>Pseudomonadota</taxon>
        <taxon>Gammaproteobacteria</taxon>
        <taxon>Thiotrichales</taxon>
        <taxon>Francisellaceae</taxon>
        <taxon>Francisella</taxon>
    </lineage>
</organism>
<dbReference type="Proteomes" id="UP000249910">
    <property type="component" value="Chromosome"/>
</dbReference>
<dbReference type="InterPro" id="IPR001509">
    <property type="entry name" value="Epimerase_deHydtase"/>
</dbReference>
<keyword evidence="3" id="KW-1185">Reference proteome</keyword>
<dbReference type="RefSeq" id="WP_088773014.1">
    <property type="nucleotide sequence ID" value="NZ_AP023082.1"/>
</dbReference>
<dbReference type="InterPro" id="IPR050177">
    <property type="entry name" value="Lipid_A_modif_metabolic_enz"/>
</dbReference>
<name>A0ABN5AXX3_9GAMM</name>
<dbReference type="CDD" id="cd08946">
    <property type="entry name" value="SDR_e"/>
    <property type="match status" value="1"/>
</dbReference>
<evidence type="ECO:0000259" key="1">
    <source>
        <dbReference type="Pfam" id="PF01370"/>
    </source>
</evidence>
<evidence type="ECO:0000313" key="3">
    <source>
        <dbReference type="Proteomes" id="UP000249910"/>
    </source>
</evidence>